<dbReference type="InterPro" id="IPR036942">
    <property type="entry name" value="Beta-barrel_TonB_sf"/>
</dbReference>
<evidence type="ECO:0000256" key="4">
    <source>
        <dbReference type="ARBA" id="ARBA00022692"/>
    </source>
</evidence>
<evidence type="ECO:0000313" key="16">
    <source>
        <dbReference type="Proteomes" id="UP000516018"/>
    </source>
</evidence>
<evidence type="ECO:0000256" key="3">
    <source>
        <dbReference type="ARBA" id="ARBA00022452"/>
    </source>
</evidence>
<evidence type="ECO:0000256" key="2">
    <source>
        <dbReference type="ARBA" id="ARBA00022448"/>
    </source>
</evidence>
<name>A0A7H0FWD7_9GAMM</name>
<dbReference type="InterPro" id="IPR000531">
    <property type="entry name" value="Beta-barrel_TonB"/>
</dbReference>
<accession>A0A7H0FWD7</accession>
<comment type="similarity">
    <text evidence="9 11">Belongs to the TonB-dependent receptor family.</text>
</comment>
<dbReference type="Pfam" id="PF07715">
    <property type="entry name" value="Plug"/>
    <property type="match status" value="1"/>
</dbReference>
<dbReference type="EMBL" id="CP060820">
    <property type="protein sequence ID" value="QNP40353.1"/>
    <property type="molecule type" value="Genomic_DNA"/>
</dbReference>
<feature type="domain" description="TonB-dependent receptor-like beta-barrel" evidence="13">
    <location>
        <begin position="357"/>
        <end position="920"/>
    </location>
</feature>
<dbReference type="GO" id="GO:0009279">
    <property type="term" value="C:cell outer membrane"/>
    <property type="evidence" value="ECO:0007669"/>
    <property type="project" value="UniProtKB-SubCell"/>
</dbReference>
<evidence type="ECO:0000256" key="11">
    <source>
        <dbReference type="RuleBase" id="RU003357"/>
    </source>
</evidence>
<evidence type="ECO:0000256" key="9">
    <source>
        <dbReference type="PROSITE-ProRule" id="PRU01360"/>
    </source>
</evidence>
<gene>
    <name evidence="15" type="ORF">H8B22_12840</name>
</gene>
<protein>
    <submittedName>
        <fullName evidence="15">TonB-dependent receptor</fullName>
    </submittedName>
</protein>
<evidence type="ECO:0000259" key="13">
    <source>
        <dbReference type="Pfam" id="PF00593"/>
    </source>
</evidence>
<dbReference type="Pfam" id="PF00593">
    <property type="entry name" value="TonB_dep_Rec_b-barrel"/>
    <property type="match status" value="1"/>
</dbReference>
<evidence type="ECO:0000256" key="7">
    <source>
        <dbReference type="ARBA" id="ARBA00023136"/>
    </source>
</evidence>
<dbReference type="PROSITE" id="PS00430">
    <property type="entry name" value="TONB_DEPENDENT_REC_1"/>
    <property type="match status" value="1"/>
</dbReference>
<keyword evidence="3 9" id="KW-1134">Transmembrane beta strand</keyword>
<dbReference type="RefSeq" id="WP_187711794.1">
    <property type="nucleotide sequence ID" value="NZ_CP060820.1"/>
</dbReference>
<keyword evidence="7 9" id="KW-0472">Membrane</keyword>
<feature type="signal peptide" evidence="12">
    <location>
        <begin position="1"/>
        <end position="31"/>
    </location>
</feature>
<dbReference type="KEGG" id="lsx:H8B22_12840"/>
<keyword evidence="2 9" id="KW-0813">Transport</keyword>
<dbReference type="InterPro" id="IPR037066">
    <property type="entry name" value="Plug_dom_sf"/>
</dbReference>
<keyword evidence="6 10" id="KW-0798">TonB box</keyword>
<evidence type="ECO:0000256" key="6">
    <source>
        <dbReference type="ARBA" id="ARBA00023077"/>
    </source>
</evidence>
<feature type="short sequence motif" description="TonB box" evidence="10">
    <location>
        <begin position="51"/>
        <end position="57"/>
    </location>
</feature>
<dbReference type="SUPFAM" id="SSF56935">
    <property type="entry name" value="Porins"/>
    <property type="match status" value="1"/>
</dbReference>
<dbReference type="Gene3D" id="2.170.130.10">
    <property type="entry name" value="TonB-dependent receptor, plug domain"/>
    <property type="match status" value="1"/>
</dbReference>
<feature type="domain" description="TonB-dependent receptor plug" evidence="14">
    <location>
        <begin position="65"/>
        <end position="182"/>
    </location>
</feature>
<keyword evidence="5 12" id="KW-0732">Signal</keyword>
<dbReference type="InterPro" id="IPR012910">
    <property type="entry name" value="Plug_dom"/>
</dbReference>
<keyword evidence="15" id="KW-0675">Receptor</keyword>
<comment type="subcellular location">
    <subcellularLocation>
        <location evidence="1 9">Cell outer membrane</location>
        <topology evidence="1 9">Multi-pass membrane protein</topology>
    </subcellularLocation>
</comment>
<dbReference type="PANTHER" id="PTHR47234">
    <property type="match status" value="1"/>
</dbReference>
<evidence type="ECO:0000313" key="15">
    <source>
        <dbReference type="EMBL" id="QNP40353.1"/>
    </source>
</evidence>
<evidence type="ECO:0000256" key="8">
    <source>
        <dbReference type="ARBA" id="ARBA00023237"/>
    </source>
</evidence>
<evidence type="ECO:0000256" key="10">
    <source>
        <dbReference type="PROSITE-ProRule" id="PRU10143"/>
    </source>
</evidence>
<evidence type="ECO:0000256" key="12">
    <source>
        <dbReference type="SAM" id="SignalP"/>
    </source>
</evidence>
<dbReference type="InterPro" id="IPR010916">
    <property type="entry name" value="TonB_box_CS"/>
</dbReference>
<keyword evidence="8 9" id="KW-0998">Cell outer membrane</keyword>
<dbReference type="InterPro" id="IPR039426">
    <property type="entry name" value="TonB-dep_rcpt-like"/>
</dbReference>
<evidence type="ECO:0000259" key="14">
    <source>
        <dbReference type="Pfam" id="PF07715"/>
    </source>
</evidence>
<dbReference type="PANTHER" id="PTHR47234:SF1">
    <property type="entry name" value="TONB-DEPENDENT RECEPTOR"/>
    <property type="match status" value="1"/>
</dbReference>
<dbReference type="Gene3D" id="2.40.170.20">
    <property type="entry name" value="TonB-dependent receptor, beta-barrel domain"/>
    <property type="match status" value="1"/>
</dbReference>
<keyword evidence="16" id="KW-1185">Reference proteome</keyword>
<sequence>MPVRNNRLQRSRLSRALFAALLMPVAGGAFAQDSDAQTTSTQKEEATELDSVVVVGSRIKRAEIEGPAPVTVITRADIDREGFQTVGDMLQTLTQNTTSSFTGDLAVSGFTPNAQVVNLRNLGPGYTLTLINGRRPAQYPQPYNRDNNIVNVRAIPSAIIERVEVLTGGASAIYGSDAVAGVVNIVTRKNFDGNQLRGTVGTTAEGGGDSVALEYTGGQVGDRWSTVYALQYGENEPVFASQRDALNDLRHGPLGDRANPSLALVAISGFTGRNVLYPGADVCDRFGYTTRTTASRGTFCGPFDQVAARSISNKNRYYSAYGYGTFDLTDNVQLFGSATMYDSQAKASSGIEFWSTSGDQFTADDSGNQTTYYYDPELDDLVLLQRIFNPFELGGPEAATTKFDESTYTVMGGASGTLGDRFDWEASLEHSKYEYRADRPRLLSKAVHDYFLSPLQGYLPFGGTNYPIYTINRDHWLNPITPEIYRSMSTRVINEGDTSATTFNANISGDLFELPAGAVGFAGVLEAGRQAVDLRSDPRTDQLRPIDDQTIYNLVSSGRTEGERNRYAAGVEFRVPIFSTLSAQLAARYDKYDDITAVDDAVTYNLGLEYRPFDNLLVRGSYATSFRAPDMQLVYAAGAASFSTIFDEYACRSGTGTNAAQGPQTRDECLDADNDPSVYQAKTLIAGNPGLEEEKGESFSYGFVWDIIDGMTLTADYYRIKLEDAASQLGSDYILESEAACRLGTYADGTPAKDASFCSQIASLITRTGVNNQINQINDAYINTALQDTSGVDATFEYKLDTDRLGTFGLNLGYSMVFTNKYRQFDDEPLVDYRDVPPSRNIVYPERSRVRGSVSWERGDWSTTVFGIRYGSAFSNAERNGQNAAGKEFGRRLQPYMLYNLQFGKKFGDSVKADFTIINVLNNQFREDNSFTGYPFFNYALGADPLGRRFALSVTYKF</sequence>
<organism evidence="15 16">
    <name type="scientific">Agrilutibacter terrestris</name>
    <dbReference type="NCBI Taxonomy" id="2865112"/>
    <lineage>
        <taxon>Bacteria</taxon>
        <taxon>Pseudomonadati</taxon>
        <taxon>Pseudomonadota</taxon>
        <taxon>Gammaproteobacteria</taxon>
        <taxon>Lysobacterales</taxon>
        <taxon>Lysobacteraceae</taxon>
        <taxon>Agrilutibacter</taxon>
    </lineage>
</organism>
<keyword evidence="4 9" id="KW-0812">Transmembrane</keyword>
<evidence type="ECO:0000256" key="5">
    <source>
        <dbReference type="ARBA" id="ARBA00022729"/>
    </source>
</evidence>
<reference evidence="15 16" key="1">
    <citation type="submission" date="2020-08" db="EMBL/GenBank/DDBJ databases">
        <title>Lysobacter sp. II4 sp. nov., isolated from soil.</title>
        <authorList>
            <person name="Woo C.Y."/>
            <person name="Kim J."/>
        </authorList>
    </citation>
    <scope>NUCLEOTIDE SEQUENCE [LARGE SCALE GENOMIC DNA]</scope>
    <source>
        <strain evidence="15 16">II4</strain>
    </source>
</reference>
<proteinExistence type="inferred from homology"/>
<dbReference type="Proteomes" id="UP000516018">
    <property type="component" value="Chromosome"/>
</dbReference>
<evidence type="ECO:0000256" key="1">
    <source>
        <dbReference type="ARBA" id="ARBA00004571"/>
    </source>
</evidence>
<dbReference type="AlphaFoldDB" id="A0A7H0FWD7"/>
<feature type="chain" id="PRO_5028934266" evidence="12">
    <location>
        <begin position="32"/>
        <end position="958"/>
    </location>
</feature>
<dbReference type="PROSITE" id="PS52016">
    <property type="entry name" value="TONB_DEPENDENT_REC_3"/>
    <property type="match status" value="1"/>
</dbReference>